<evidence type="ECO:0000256" key="4">
    <source>
        <dbReference type="ARBA" id="ARBA00022989"/>
    </source>
</evidence>
<evidence type="ECO:0000256" key="1">
    <source>
        <dbReference type="ARBA" id="ARBA00004651"/>
    </source>
</evidence>
<evidence type="ECO:0000256" key="3">
    <source>
        <dbReference type="ARBA" id="ARBA00022692"/>
    </source>
</evidence>
<feature type="transmembrane region" description="Helical" evidence="6">
    <location>
        <begin position="249"/>
        <end position="267"/>
    </location>
</feature>
<feature type="transmembrane region" description="Helical" evidence="6">
    <location>
        <begin position="165"/>
        <end position="183"/>
    </location>
</feature>
<feature type="transmembrane region" description="Helical" evidence="6">
    <location>
        <begin position="189"/>
        <end position="211"/>
    </location>
</feature>
<feature type="transmembrane region" description="Helical" evidence="6">
    <location>
        <begin position="30"/>
        <end position="50"/>
    </location>
</feature>
<feature type="domain" description="EamA" evidence="7">
    <location>
        <begin position="134"/>
        <end position="264"/>
    </location>
</feature>
<evidence type="ECO:0000313" key="9">
    <source>
        <dbReference type="Proteomes" id="UP000516361"/>
    </source>
</evidence>
<dbReference type="InterPro" id="IPR051258">
    <property type="entry name" value="Diverse_Substrate_Transporter"/>
</dbReference>
<dbReference type="GO" id="GO:0005886">
    <property type="term" value="C:plasma membrane"/>
    <property type="evidence" value="ECO:0007669"/>
    <property type="project" value="UniProtKB-SubCell"/>
</dbReference>
<dbReference type="InterPro" id="IPR037185">
    <property type="entry name" value="EmrE-like"/>
</dbReference>
<keyword evidence="2" id="KW-1003">Cell membrane</keyword>
<keyword evidence="9" id="KW-1185">Reference proteome</keyword>
<evidence type="ECO:0000259" key="7">
    <source>
        <dbReference type="Pfam" id="PF00892"/>
    </source>
</evidence>
<dbReference type="AlphaFoldDB" id="A0A7G1G5A8"/>
<organism evidence="8 9">
    <name type="scientific">Tepiditoga spiralis</name>
    <dbReference type="NCBI Taxonomy" id="2108365"/>
    <lineage>
        <taxon>Bacteria</taxon>
        <taxon>Thermotogati</taxon>
        <taxon>Thermotogota</taxon>
        <taxon>Thermotogae</taxon>
        <taxon>Petrotogales</taxon>
        <taxon>Petrotogaceae</taxon>
        <taxon>Tepiditoga</taxon>
    </lineage>
</organism>
<feature type="transmembrane region" description="Helical" evidence="6">
    <location>
        <begin position="57"/>
        <end position="78"/>
    </location>
</feature>
<evidence type="ECO:0000256" key="5">
    <source>
        <dbReference type="ARBA" id="ARBA00023136"/>
    </source>
</evidence>
<feature type="transmembrane region" description="Helical" evidence="6">
    <location>
        <begin position="223"/>
        <end position="243"/>
    </location>
</feature>
<dbReference type="FunCoup" id="A0A7G1G5A8">
    <property type="interactions" value="34"/>
</dbReference>
<feature type="transmembrane region" description="Helical" evidence="6">
    <location>
        <begin position="109"/>
        <end position="126"/>
    </location>
</feature>
<dbReference type="Pfam" id="PF00892">
    <property type="entry name" value="EamA"/>
    <property type="match status" value="2"/>
</dbReference>
<evidence type="ECO:0000256" key="6">
    <source>
        <dbReference type="SAM" id="Phobius"/>
    </source>
</evidence>
<protein>
    <submittedName>
        <fullName evidence="8">Membrane protein</fullName>
    </submittedName>
</protein>
<dbReference type="EMBL" id="AP018712">
    <property type="protein sequence ID" value="BBE31581.1"/>
    <property type="molecule type" value="Genomic_DNA"/>
</dbReference>
<keyword evidence="5 6" id="KW-0472">Membrane</keyword>
<proteinExistence type="predicted"/>
<feature type="domain" description="EamA" evidence="7">
    <location>
        <begin position="5"/>
        <end position="126"/>
    </location>
</feature>
<feature type="transmembrane region" description="Helical" evidence="6">
    <location>
        <begin position="132"/>
        <end position="153"/>
    </location>
</feature>
<evidence type="ECO:0000256" key="2">
    <source>
        <dbReference type="ARBA" id="ARBA00022475"/>
    </source>
</evidence>
<dbReference type="InParanoid" id="A0A7G1G5A8"/>
<dbReference type="PANTHER" id="PTHR42920:SF5">
    <property type="entry name" value="EAMA DOMAIN-CONTAINING PROTEIN"/>
    <property type="match status" value="1"/>
</dbReference>
<evidence type="ECO:0000313" key="8">
    <source>
        <dbReference type="EMBL" id="BBE31581.1"/>
    </source>
</evidence>
<gene>
    <name evidence="8" type="ORF">OSSY52_17220</name>
</gene>
<reference evidence="8 9" key="1">
    <citation type="submission" date="2018-06" db="EMBL/GenBank/DDBJ databases">
        <title>Genome sequencing of Oceanotoga sp. sy52.</title>
        <authorList>
            <person name="Mori K."/>
        </authorList>
    </citation>
    <scope>NUCLEOTIDE SEQUENCE [LARGE SCALE GENOMIC DNA]</scope>
    <source>
        <strain evidence="9">sy52</strain>
    </source>
</reference>
<comment type="subcellular location">
    <subcellularLocation>
        <location evidence="1">Cell membrane</location>
        <topology evidence="1">Multi-pass membrane protein</topology>
    </subcellularLocation>
</comment>
<name>A0A7G1G5A8_9BACT</name>
<dbReference type="PANTHER" id="PTHR42920">
    <property type="entry name" value="OS03G0707200 PROTEIN-RELATED"/>
    <property type="match status" value="1"/>
</dbReference>
<accession>A0A7G1G5A8</accession>
<dbReference type="KEGG" id="ocy:OSSY52_17220"/>
<feature type="transmembrane region" description="Helical" evidence="6">
    <location>
        <begin position="84"/>
        <end position="102"/>
    </location>
</feature>
<dbReference type="RefSeq" id="WP_232521193.1">
    <property type="nucleotide sequence ID" value="NZ_AP018712.1"/>
</dbReference>
<sequence>MVRAFFALLMVTFLWGSTFPFIKMAVNGESVYLYLSLRFWLAGILSMFLWKKHSLKYGLIIGIFISLGQITQTIGLTLTTASKSGFITSLYIVLVPVFAYLIEKEKPTLMQIIAFPISILGSYFLSGGVKGFNVGDILTVLCAVFYALSVVYITKYSKIVPESSLLSYQFIAVAIMNTALAFTSPGGKVSIPLILVVIYTAVFSTIIATLFQSKYQKILGNNMSAFVFIGEPIFAAFFAFLILKETLSVKQFLGASIMIISLIIGTIPSKNKEKITPI</sequence>
<dbReference type="InterPro" id="IPR000620">
    <property type="entry name" value="EamA_dom"/>
</dbReference>
<dbReference type="Proteomes" id="UP000516361">
    <property type="component" value="Chromosome"/>
</dbReference>
<keyword evidence="3 6" id="KW-0812">Transmembrane</keyword>
<dbReference type="SUPFAM" id="SSF103481">
    <property type="entry name" value="Multidrug resistance efflux transporter EmrE"/>
    <property type="match status" value="2"/>
</dbReference>
<keyword evidence="4 6" id="KW-1133">Transmembrane helix</keyword>